<keyword evidence="3" id="KW-0732">Signal</keyword>
<sequence>MLLLVITLFFTSLFQTFAGMPHQQPTARHQRRRSQFLPRQDTDVKDSSIFASEKATNALISTIPVVTDTVSSLPAESNSFISSAPAVTETFSDGTASLDPDLPTPSESSTNSESESDPSLTSATTVTSTSVPFEPSSSQTSSPTSGSSPSETTPSPSPEPQPSSGPSPTESSGTRPPFTRNGRPVTTPQEQSSSTPTAPSADPVVTSTKTLGVPGTDPVTVILQGPSTTVTTVKTLYFTPSATSNPVSASSKGFWTNKGAVAGTFTIVALVIIAILGLLFFLARRRWRIRKRNGDDFYEHFATGSEVAQRESGASMSPDSRRLTTSSNFSIPDMATHTPMDPQVAGSDQSYLPPVSQVPALIQKKSATATTSPSKRPESTRDSYQASINSFYGATR</sequence>
<protein>
    <submittedName>
        <fullName evidence="4">Uncharacterized protein</fullName>
    </submittedName>
</protein>
<feature type="signal peptide" evidence="3">
    <location>
        <begin position="1"/>
        <end position="18"/>
    </location>
</feature>
<feature type="region of interest" description="Disordered" evidence="1">
    <location>
        <begin position="91"/>
        <end position="216"/>
    </location>
</feature>
<feature type="region of interest" description="Disordered" evidence="1">
    <location>
        <begin position="308"/>
        <end position="396"/>
    </location>
</feature>
<keyword evidence="2" id="KW-0812">Transmembrane</keyword>
<evidence type="ECO:0000256" key="2">
    <source>
        <dbReference type="SAM" id="Phobius"/>
    </source>
</evidence>
<feature type="compositionally biased region" description="Polar residues" evidence="1">
    <location>
        <begin position="365"/>
        <end position="374"/>
    </location>
</feature>
<evidence type="ECO:0000313" key="4">
    <source>
        <dbReference type="EMBL" id="KAG5634161.1"/>
    </source>
</evidence>
<keyword evidence="2" id="KW-0472">Membrane</keyword>
<organism evidence="4 5">
    <name type="scientific">Sphagnurus paluster</name>
    <dbReference type="NCBI Taxonomy" id="117069"/>
    <lineage>
        <taxon>Eukaryota</taxon>
        <taxon>Fungi</taxon>
        <taxon>Dikarya</taxon>
        <taxon>Basidiomycota</taxon>
        <taxon>Agaricomycotina</taxon>
        <taxon>Agaricomycetes</taxon>
        <taxon>Agaricomycetidae</taxon>
        <taxon>Agaricales</taxon>
        <taxon>Tricholomatineae</taxon>
        <taxon>Lyophyllaceae</taxon>
        <taxon>Sphagnurus</taxon>
    </lineage>
</organism>
<dbReference type="EMBL" id="JABCKI010006591">
    <property type="protein sequence ID" value="KAG5634161.1"/>
    <property type="molecule type" value="Genomic_DNA"/>
</dbReference>
<evidence type="ECO:0000313" key="5">
    <source>
        <dbReference type="Proteomes" id="UP000717328"/>
    </source>
</evidence>
<feature type="transmembrane region" description="Helical" evidence="2">
    <location>
        <begin position="260"/>
        <end position="283"/>
    </location>
</feature>
<reference evidence="4" key="2">
    <citation type="submission" date="2021-10" db="EMBL/GenBank/DDBJ databases">
        <title>Phylogenomics reveals ancestral predisposition of the termite-cultivated fungus Termitomyces towards a domesticated lifestyle.</title>
        <authorList>
            <person name="Auxier B."/>
            <person name="Grum-Grzhimaylo A."/>
            <person name="Cardenas M.E."/>
            <person name="Lodge J.D."/>
            <person name="Laessoe T."/>
            <person name="Pedersen O."/>
            <person name="Smith M.E."/>
            <person name="Kuyper T.W."/>
            <person name="Franco-Molano E.A."/>
            <person name="Baroni T.J."/>
            <person name="Aanen D.K."/>
        </authorList>
    </citation>
    <scope>NUCLEOTIDE SEQUENCE</scope>
    <source>
        <strain evidence="4">D49</strain>
    </source>
</reference>
<name>A0A9P7FP54_9AGAR</name>
<comment type="caution">
    <text evidence="4">The sequence shown here is derived from an EMBL/GenBank/DDBJ whole genome shotgun (WGS) entry which is preliminary data.</text>
</comment>
<accession>A0A9P7FP54</accession>
<feature type="compositionally biased region" description="Low complexity" evidence="1">
    <location>
        <begin position="166"/>
        <end position="177"/>
    </location>
</feature>
<evidence type="ECO:0000256" key="3">
    <source>
        <dbReference type="SAM" id="SignalP"/>
    </source>
</evidence>
<keyword evidence="2" id="KW-1133">Transmembrane helix</keyword>
<dbReference type="Proteomes" id="UP000717328">
    <property type="component" value="Unassembled WGS sequence"/>
</dbReference>
<feature type="compositionally biased region" description="Low complexity" evidence="1">
    <location>
        <begin position="104"/>
        <end position="154"/>
    </location>
</feature>
<gene>
    <name evidence="4" type="ORF">H0H81_003104</name>
</gene>
<feature type="compositionally biased region" description="Polar residues" evidence="1">
    <location>
        <begin position="312"/>
        <end position="330"/>
    </location>
</feature>
<feature type="chain" id="PRO_5040419576" evidence="3">
    <location>
        <begin position="19"/>
        <end position="396"/>
    </location>
</feature>
<feature type="compositionally biased region" description="Pro residues" evidence="1">
    <location>
        <begin position="155"/>
        <end position="165"/>
    </location>
</feature>
<feature type="compositionally biased region" description="Polar residues" evidence="1">
    <location>
        <begin position="382"/>
        <end position="396"/>
    </location>
</feature>
<feature type="region of interest" description="Disordered" evidence="1">
    <location>
        <begin position="21"/>
        <end position="42"/>
    </location>
</feature>
<feature type="compositionally biased region" description="Low complexity" evidence="1">
    <location>
        <begin position="184"/>
        <end position="201"/>
    </location>
</feature>
<keyword evidence="5" id="KW-1185">Reference proteome</keyword>
<dbReference type="AlphaFoldDB" id="A0A9P7FP54"/>
<dbReference type="OrthoDB" id="3066012at2759"/>
<evidence type="ECO:0000256" key="1">
    <source>
        <dbReference type="SAM" id="MobiDB-lite"/>
    </source>
</evidence>
<proteinExistence type="predicted"/>
<reference evidence="4" key="1">
    <citation type="submission" date="2021-02" db="EMBL/GenBank/DDBJ databases">
        <authorList>
            <person name="Nieuwenhuis M."/>
            <person name="Van De Peppel L.J.J."/>
        </authorList>
    </citation>
    <scope>NUCLEOTIDE SEQUENCE</scope>
    <source>
        <strain evidence="4">D49</strain>
    </source>
</reference>